<reference evidence="1" key="1">
    <citation type="submission" date="2024-07" db="EMBL/GenBank/DDBJ databases">
        <title>Metagenome and Metagenome-Assembled Genomes of Archaea from a hot spring from the geothermal field of Los Azufres, Mexico.</title>
        <authorList>
            <person name="Marin-Paredes R."/>
            <person name="Martinez-Romero E."/>
            <person name="Servin-Garciduenas L.E."/>
        </authorList>
    </citation>
    <scope>NUCLEOTIDE SEQUENCE</scope>
    <source>
        <strain evidence="1">AZ1-454</strain>
    </source>
</reference>
<proteinExistence type="predicted"/>
<accession>A0ACC6TPZ2</accession>
<evidence type="ECO:0000313" key="1">
    <source>
        <dbReference type="EMBL" id="MEW9491786.1"/>
    </source>
</evidence>
<name>A0ACC6TPZ2_9CREN</name>
<sequence length="120" mass="13114">MVGLSLEDVFLFLLSWVLISIVVYFASKFFTRDSTLSKAFLATLAALVVFAVLYGISSFFLKGIIPQIIGFIGILWVFKTVFNVGWLGALGIAVLSAVMLIIVEFIVVLLFGVGHSLLHV</sequence>
<evidence type="ECO:0000313" key="2">
    <source>
        <dbReference type="Proteomes" id="UP000053480"/>
    </source>
</evidence>
<protein>
    <submittedName>
        <fullName evidence="1">Uncharacterized protein</fullName>
    </submittedName>
</protein>
<organism evidence="1 2">
    <name type="scientific">Candidatus Aramenus sulfurataquae</name>
    <dbReference type="NCBI Taxonomy" id="1326980"/>
    <lineage>
        <taxon>Archaea</taxon>
        <taxon>Thermoproteota</taxon>
        <taxon>Thermoprotei</taxon>
        <taxon>Sulfolobales</taxon>
        <taxon>Sulfolobaceae</taxon>
        <taxon>Candidatus Aramenus</taxon>
    </lineage>
</organism>
<dbReference type="Proteomes" id="UP000053480">
    <property type="component" value="Unassembled WGS sequence"/>
</dbReference>
<comment type="caution">
    <text evidence="1">The sequence shown here is derived from an EMBL/GenBank/DDBJ whole genome shotgun (WGS) entry which is preliminary data.</text>
</comment>
<dbReference type="EMBL" id="JZWS03000007">
    <property type="protein sequence ID" value="MEW9491786.1"/>
    <property type="molecule type" value="Genomic_DNA"/>
</dbReference>
<gene>
    <name evidence="1" type="ORF">TQ35_0006250</name>
</gene>